<keyword evidence="1" id="KW-0472">Membrane</keyword>
<accession>A0ABQ3BGB0</accession>
<dbReference type="EMBL" id="BMWY01000001">
    <property type="protein sequence ID" value="GGZ43517.1"/>
    <property type="molecule type" value="Genomic_DNA"/>
</dbReference>
<protein>
    <submittedName>
        <fullName evidence="2">Uncharacterized protein</fullName>
    </submittedName>
</protein>
<keyword evidence="1" id="KW-1133">Transmembrane helix</keyword>
<keyword evidence="3" id="KW-1185">Reference proteome</keyword>
<feature type="transmembrane region" description="Helical" evidence="1">
    <location>
        <begin position="15"/>
        <end position="36"/>
    </location>
</feature>
<gene>
    <name evidence="2" type="ORF">GCM10008088_00550</name>
</gene>
<evidence type="ECO:0000313" key="3">
    <source>
        <dbReference type="Proteomes" id="UP000615593"/>
    </source>
</evidence>
<dbReference type="Proteomes" id="UP000615593">
    <property type="component" value="Unassembled WGS sequence"/>
</dbReference>
<reference evidence="3" key="1">
    <citation type="journal article" date="2019" name="Int. J. Syst. Evol. Microbiol.">
        <title>The Global Catalogue of Microorganisms (GCM) 10K type strain sequencing project: providing services to taxonomists for standard genome sequencing and annotation.</title>
        <authorList>
            <consortium name="The Broad Institute Genomics Platform"/>
            <consortium name="The Broad Institute Genome Sequencing Center for Infectious Disease"/>
            <person name="Wu L."/>
            <person name="Ma J."/>
        </authorList>
    </citation>
    <scope>NUCLEOTIDE SEQUENCE [LARGE SCALE GENOMIC DNA]</scope>
    <source>
        <strain evidence="3">KCTC 12708</strain>
    </source>
</reference>
<evidence type="ECO:0000256" key="1">
    <source>
        <dbReference type="SAM" id="Phobius"/>
    </source>
</evidence>
<proteinExistence type="predicted"/>
<sequence length="160" mass="18538">MFLKKLSKTYIMDTASVLIGVFFLLLFIFPLAWITYKQFSFQKKYSHKIKNFGREHQINFDELEVNHWSFLGIDQNQKILAFGATNTPENIQSLSIPDIQHSKIILDDEHISKTKDITIKLSGNFGVKEISFYKDEADITADAAVHLYTAKKWLSYIQKA</sequence>
<comment type="caution">
    <text evidence="2">The sequence shown here is derived from an EMBL/GenBank/DDBJ whole genome shotgun (WGS) entry which is preliminary data.</text>
</comment>
<evidence type="ECO:0000313" key="2">
    <source>
        <dbReference type="EMBL" id="GGZ43517.1"/>
    </source>
</evidence>
<name>A0ABQ3BGB0_9FLAO</name>
<organism evidence="2 3">
    <name type="scientific">Mesonia mobilis</name>
    <dbReference type="NCBI Taxonomy" id="369791"/>
    <lineage>
        <taxon>Bacteria</taxon>
        <taxon>Pseudomonadati</taxon>
        <taxon>Bacteroidota</taxon>
        <taxon>Flavobacteriia</taxon>
        <taxon>Flavobacteriales</taxon>
        <taxon>Flavobacteriaceae</taxon>
        <taxon>Mesonia</taxon>
    </lineage>
</organism>
<keyword evidence="1" id="KW-0812">Transmembrane</keyword>